<dbReference type="NCBIfam" id="NF040562">
    <property type="entry name" value="PrimPol_Db"/>
    <property type="match status" value="1"/>
</dbReference>
<gene>
    <name evidence="2" type="ORF">CFT61_06815</name>
</gene>
<name>A0AA91YXA1_9BACT</name>
<dbReference type="AlphaFoldDB" id="A0AA91YXA1"/>
<proteinExistence type="predicted"/>
<feature type="domain" description="BT4734-like N-terminal" evidence="1">
    <location>
        <begin position="60"/>
        <end position="182"/>
    </location>
</feature>
<dbReference type="Proteomes" id="UP000215155">
    <property type="component" value="Unassembled WGS sequence"/>
</dbReference>
<comment type="caution">
    <text evidence="2">The sequence shown here is derived from an EMBL/GenBank/DDBJ whole genome shotgun (WGS) entry which is preliminary data.</text>
</comment>
<evidence type="ECO:0000259" key="1">
    <source>
        <dbReference type="Pfam" id="PF08800"/>
    </source>
</evidence>
<dbReference type="RefSeq" id="WP_089543702.1">
    <property type="nucleotide sequence ID" value="NZ_NMPZ01000008.1"/>
</dbReference>
<accession>A0AA91YXA1</accession>
<sequence length="348" mass="40432">MKEQTVSLGTKIVAANEKLTSINMIDLFKMIAHPEPSLRNQTEVLRSIQRMDSAKYNLMKKSLPYFVCAHFDSDYRRKENFSSVSSFVLDIDHVDEKSIQLDELKAKLTKDERIAMMFTSPSGYGLKLIFLLNKPCTDENIYSSFYKQFAWEFAKEHQLETFIDLKTNDVTRACFIAADDDATLNLTAMPVCWENYVNLESVDLFIKEDKMPSISQEKQVQDLQPVEKTHDPDQETMDRIKERLELYKRKKLPQEIRPVYVPQEITNIVTDLKQSIEETGVELYDTRNIQYGIKLMFRTRQLKAEINLFFGHKGYSVVESPKRGTSMQLNGMMAQLVNDYVQTLTYTS</sequence>
<reference evidence="2 3" key="1">
    <citation type="submission" date="2017-07" db="EMBL/GenBank/DDBJ databases">
        <title>Draft genome sequence of Prevotella copri isolated from the gut of healthy adult Indian.</title>
        <authorList>
            <person name="Das B."/>
            <person name="Bag S."/>
            <person name="Ghosh T.S."/>
        </authorList>
    </citation>
    <scope>NUCLEOTIDE SEQUENCE [LARGE SCALE GENOMIC DNA]</scope>
    <source>
        <strain evidence="2 3">Indica</strain>
    </source>
</reference>
<protein>
    <recommendedName>
        <fullName evidence="1">BT4734-like N-terminal domain-containing protein</fullName>
    </recommendedName>
</protein>
<evidence type="ECO:0000313" key="2">
    <source>
        <dbReference type="EMBL" id="OXL44339.1"/>
    </source>
</evidence>
<evidence type="ECO:0000313" key="3">
    <source>
        <dbReference type="Proteomes" id="UP000215155"/>
    </source>
</evidence>
<dbReference type="Pfam" id="PF08800">
    <property type="entry name" value="BT4734-like_N"/>
    <property type="match status" value="1"/>
</dbReference>
<organism evidence="2 3">
    <name type="scientific">Segatella copri</name>
    <dbReference type="NCBI Taxonomy" id="165179"/>
    <lineage>
        <taxon>Bacteria</taxon>
        <taxon>Pseudomonadati</taxon>
        <taxon>Bacteroidota</taxon>
        <taxon>Bacteroidia</taxon>
        <taxon>Bacteroidales</taxon>
        <taxon>Prevotellaceae</taxon>
        <taxon>Segatella</taxon>
    </lineage>
</organism>
<dbReference type="EMBL" id="NMPZ01000008">
    <property type="protein sequence ID" value="OXL44339.1"/>
    <property type="molecule type" value="Genomic_DNA"/>
</dbReference>
<dbReference type="InterPro" id="IPR014907">
    <property type="entry name" value="BT4734-like_N"/>
</dbReference>